<feature type="non-terminal residue" evidence="1">
    <location>
        <position position="80"/>
    </location>
</feature>
<dbReference type="SUPFAM" id="SSF51556">
    <property type="entry name" value="Metallo-dependent hydrolases"/>
    <property type="match status" value="1"/>
</dbReference>
<dbReference type="EMBL" id="LHXP01000043">
    <property type="protein sequence ID" value="KXA92824.1"/>
    <property type="molecule type" value="Genomic_DNA"/>
</dbReference>
<comment type="caution">
    <text evidence="1">The sequence shown here is derived from an EMBL/GenBank/DDBJ whole genome shotgun (WGS) entry which is preliminary data.</text>
</comment>
<dbReference type="InterPro" id="IPR032466">
    <property type="entry name" value="Metal_Hydrolase"/>
</dbReference>
<evidence type="ECO:0000313" key="1">
    <source>
        <dbReference type="EMBL" id="KXA92824.1"/>
    </source>
</evidence>
<protein>
    <recommendedName>
        <fullName evidence="3">Amidohydrolase-related domain-containing protein</fullName>
    </recommendedName>
</protein>
<evidence type="ECO:0000313" key="2">
    <source>
        <dbReference type="Proteomes" id="UP000070657"/>
    </source>
</evidence>
<dbReference type="AlphaFoldDB" id="A0A133UF94"/>
<evidence type="ECO:0008006" key="3">
    <source>
        <dbReference type="Google" id="ProtNLM"/>
    </source>
</evidence>
<keyword evidence="2" id="KW-1185">Reference proteome</keyword>
<accession>A0A133UF94</accession>
<name>A0A133UF94_9EURY</name>
<reference evidence="1 2" key="1">
    <citation type="journal article" date="2016" name="Sci. Rep.">
        <title>Metabolic traits of an uncultured archaeal lineage -MSBL1- from brine pools of the Red Sea.</title>
        <authorList>
            <person name="Mwirichia R."/>
            <person name="Alam I."/>
            <person name="Rashid M."/>
            <person name="Vinu M."/>
            <person name="Ba-Alawi W."/>
            <person name="Anthony Kamau A."/>
            <person name="Kamanda Ngugi D."/>
            <person name="Goker M."/>
            <person name="Klenk H.P."/>
            <person name="Bajic V."/>
            <person name="Stingl U."/>
        </authorList>
    </citation>
    <scope>NUCLEOTIDE SEQUENCE [LARGE SCALE GENOMIC DNA]</scope>
    <source>
        <strain evidence="1">SCGC-AAA259E22</strain>
    </source>
</reference>
<dbReference type="Proteomes" id="UP000070657">
    <property type="component" value="Unassembled WGS sequence"/>
</dbReference>
<gene>
    <name evidence="1" type="ORF">AKJ66_03460</name>
</gene>
<organism evidence="1 2">
    <name type="scientific">candidate division MSBL1 archaeon SCGC-AAA259E22</name>
    <dbReference type="NCBI Taxonomy" id="1698265"/>
    <lineage>
        <taxon>Archaea</taxon>
        <taxon>Methanobacteriati</taxon>
        <taxon>Methanobacteriota</taxon>
        <taxon>candidate division MSBL1</taxon>
    </lineage>
</organism>
<sequence length="80" mass="9659">MIDFHNHFFPREYLELLEEKGEYAEVEKENGKIKIYYEGDYNVIEEAHYNLEKRLEYMDRVGIEKQVLSLTTPGVEREKT</sequence>
<dbReference type="Gene3D" id="3.20.20.140">
    <property type="entry name" value="Metal-dependent hydrolases"/>
    <property type="match status" value="1"/>
</dbReference>
<proteinExistence type="predicted"/>